<sequence>MKRSTRFLFYAFLVCLYSACSNDADDTMDPVDPIISEELYFPPNGSSEWTSTSIVALGWNATAFNDLRSFLSTSNTQAFIVLVNGKIVIEEYFNGATSTTIIPWFSASKTLTAFTTGMAQQDGILSINDRSSDYLGTGWTNMPIDKENDITIKHQLTMSAGGDHTVGDTNCTDPACLNYLADAGTAWYYYNAFYTMIQPVLDNAISGGFSNYFNTRLKNMIGMTGLWYQTPNYNKYYVGNARSMARFGLLNLNKGNWNGTQLLNESFFNEMTNTSQDLNKSYGYLYWLNGKESYRVPGSTDQFSGKLIPNAPDDLFAGLGANDKKMYIVPSLKMVVIRLGGDAGTSLLGPSSYDNALWGKITAMIN</sequence>
<dbReference type="PANTHER" id="PTHR43283">
    <property type="entry name" value="BETA-LACTAMASE-RELATED"/>
    <property type="match status" value="1"/>
</dbReference>
<dbReference type="Pfam" id="PF00144">
    <property type="entry name" value="Beta-lactamase"/>
    <property type="match status" value="1"/>
</dbReference>
<dbReference type="PANTHER" id="PTHR43283:SF7">
    <property type="entry name" value="BETA-LACTAMASE-RELATED DOMAIN-CONTAINING PROTEIN"/>
    <property type="match status" value="1"/>
</dbReference>
<proteinExistence type="predicted"/>
<evidence type="ECO:0000259" key="2">
    <source>
        <dbReference type="Pfam" id="PF00144"/>
    </source>
</evidence>
<feature type="chain" id="PRO_5045961142" evidence="1">
    <location>
        <begin position="24"/>
        <end position="366"/>
    </location>
</feature>
<dbReference type="RefSeq" id="WP_349242366.1">
    <property type="nucleotide sequence ID" value="NZ_JAVTTO010000004.1"/>
</dbReference>
<feature type="signal peptide" evidence="1">
    <location>
        <begin position="1"/>
        <end position="23"/>
    </location>
</feature>
<comment type="caution">
    <text evidence="3">The sequence shown here is derived from an EMBL/GenBank/DDBJ whole genome shotgun (WGS) entry which is preliminary data.</text>
</comment>
<reference evidence="3 4" key="1">
    <citation type="submission" date="2023-09" db="EMBL/GenBank/DDBJ databases">
        <title>Novel taxa isolated from Blanes Bay.</title>
        <authorList>
            <person name="Rey-Velasco X."/>
            <person name="Lucena T."/>
        </authorList>
    </citation>
    <scope>NUCLEOTIDE SEQUENCE [LARGE SCALE GENOMIC DNA]</scope>
    <source>
        <strain evidence="3 4">S356</strain>
    </source>
</reference>
<evidence type="ECO:0000256" key="1">
    <source>
        <dbReference type="SAM" id="SignalP"/>
    </source>
</evidence>
<feature type="domain" description="Beta-lactamase-related" evidence="2">
    <location>
        <begin position="78"/>
        <end position="293"/>
    </location>
</feature>
<gene>
    <name evidence="3" type="ORF">RQM59_12035</name>
</gene>
<dbReference type="GO" id="GO:0016787">
    <property type="term" value="F:hydrolase activity"/>
    <property type="evidence" value="ECO:0007669"/>
    <property type="project" value="UniProtKB-KW"/>
</dbReference>
<dbReference type="InterPro" id="IPR012338">
    <property type="entry name" value="Beta-lactam/transpept-like"/>
</dbReference>
<dbReference type="InterPro" id="IPR001466">
    <property type="entry name" value="Beta-lactam-related"/>
</dbReference>
<dbReference type="Gene3D" id="3.40.710.10">
    <property type="entry name" value="DD-peptidase/beta-lactamase superfamily"/>
    <property type="match status" value="1"/>
</dbReference>
<keyword evidence="4" id="KW-1185">Reference proteome</keyword>
<name>A0ABU3LIH8_9FLAO</name>
<evidence type="ECO:0000313" key="3">
    <source>
        <dbReference type="EMBL" id="MDT7833116.1"/>
    </source>
</evidence>
<accession>A0ABU3LIH8</accession>
<dbReference type="SUPFAM" id="SSF56601">
    <property type="entry name" value="beta-lactamase/transpeptidase-like"/>
    <property type="match status" value="1"/>
</dbReference>
<dbReference type="EMBL" id="JAVTTO010000004">
    <property type="protein sequence ID" value="MDT7833116.1"/>
    <property type="molecule type" value="Genomic_DNA"/>
</dbReference>
<keyword evidence="1" id="KW-0732">Signal</keyword>
<keyword evidence="3" id="KW-0378">Hydrolase</keyword>
<dbReference type="InterPro" id="IPR050789">
    <property type="entry name" value="Diverse_Enzym_Activities"/>
</dbReference>
<organism evidence="3 4">
    <name type="scientific">Asprobacillus argus</name>
    <dbReference type="NCBI Taxonomy" id="3076534"/>
    <lineage>
        <taxon>Bacteria</taxon>
        <taxon>Pseudomonadati</taxon>
        <taxon>Bacteroidota</taxon>
        <taxon>Flavobacteriia</taxon>
        <taxon>Flavobacteriales</taxon>
        <taxon>Flavobacteriaceae</taxon>
        <taxon>Asprobacillus</taxon>
    </lineage>
</organism>
<protein>
    <submittedName>
        <fullName evidence="3">Serine hydrolase</fullName>
    </submittedName>
</protein>
<evidence type="ECO:0000313" key="4">
    <source>
        <dbReference type="Proteomes" id="UP001257277"/>
    </source>
</evidence>
<dbReference type="Proteomes" id="UP001257277">
    <property type="component" value="Unassembled WGS sequence"/>
</dbReference>